<dbReference type="InterPro" id="IPR045708">
    <property type="entry name" value="DUF6064"/>
</dbReference>
<accession>A0A1I3ABA3</accession>
<reference evidence="2 3" key="1">
    <citation type="submission" date="2016-10" db="EMBL/GenBank/DDBJ databases">
        <authorList>
            <person name="de Groot N.N."/>
        </authorList>
    </citation>
    <scope>NUCLEOTIDE SEQUENCE [LARGE SCALE GENOMIC DNA]</scope>
    <source>
        <strain evidence="2 3">CGMCC 1.6848</strain>
    </source>
</reference>
<proteinExistence type="predicted"/>
<keyword evidence="1" id="KW-1133">Transmembrane helix</keyword>
<gene>
    <name evidence="2" type="ORF">SAMN04487959_104265</name>
</gene>
<feature type="transmembrane region" description="Helical" evidence="1">
    <location>
        <begin position="78"/>
        <end position="97"/>
    </location>
</feature>
<feature type="transmembrane region" description="Helical" evidence="1">
    <location>
        <begin position="192"/>
        <end position="209"/>
    </location>
</feature>
<organism evidence="2 3">
    <name type="scientific">Modicisalibacter xianhensis</name>
    <dbReference type="NCBI Taxonomy" id="442341"/>
    <lineage>
        <taxon>Bacteria</taxon>
        <taxon>Pseudomonadati</taxon>
        <taxon>Pseudomonadota</taxon>
        <taxon>Gammaproteobacteria</taxon>
        <taxon>Oceanospirillales</taxon>
        <taxon>Halomonadaceae</taxon>
        <taxon>Modicisalibacter</taxon>
    </lineage>
</organism>
<feature type="transmembrane region" description="Helical" evidence="1">
    <location>
        <begin position="109"/>
        <end position="128"/>
    </location>
</feature>
<evidence type="ECO:0000313" key="2">
    <source>
        <dbReference type="EMBL" id="SFH47364.1"/>
    </source>
</evidence>
<feature type="transmembrane region" description="Helical" evidence="1">
    <location>
        <begin position="20"/>
        <end position="39"/>
    </location>
</feature>
<feature type="transmembrane region" description="Helical" evidence="1">
    <location>
        <begin position="51"/>
        <end position="72"/>
    </location>
</feature>
<keyword evidence="1" id="KW-0812">Transmembrane</keyword>
<dbReference type="AlphaFoldDB" id="A0A1I3ABA3"/>
<keyword evidence="3" id="KW-1185">Reference proteome</keyword>
<keyword evidence="1" id="KW-0472">Membrane</keyword>
<sequence>MLPYSPEILFAIYAQFNQVVWPAQLGFTLLALVLMLLVVKRPESATAARMVNGFLALAWAWTGVGFHLVHFAPFNFAAPYYGALFLIQAALFAIAALKASPRYRLARGLPGGAGVGLLGYGLFGYPLVDAALGQTWQSLRYFPMAPGATLLVTLGGLLLATGRVTYLLFAVPVLWALIAGVLAWWLGLVQDAVLPAAGLISLAVLAYRSRS</sequence>
<evidence type="ECO:0000313" key="3">
    <source>
        <dbReference type="Proteomes" id="UP000199040"/>
    </source>
</evidence>
<dbReference type="STRING" id="442341.SAMN04487959_104265"/>
<evidence type="ECO:0000256" key="1">
    <source>
        <dbReference type="SAM" id="Phobius"/>
    </source>
</evidence>
<protein>
    <submittedName>
        <fullName evidence="2">Uncharacterized protein</fullName>
    </submittedName>
</protein>
<dbReference type="EMBL" id="FOPY01000004">
    <property type="protein sequence ID" value="SFH47364.1"/>
    <property type="molecule type" value="Genomic_DNA"/>
</dbReference>
<dbReference type="Pfam" id="PF19540">
    <property type="entry name" value="DUF6064"/>
    <property type="match status" value="1"/>
</dbReference>
<feature type="transmembrane region" description="Helical" evidence="1">
    <location>
        <begin position="140"/>
        <end position="159"/>
    </location>
</feature>
<name>A0A1I3ABA3_9GAMM</name>
<dbReference type="Proteomes" id="UP000199040">
    <property type="component" value="Unassembled WGS sequence"/>
</dbReference>
<feature type="transmembrane region" description="Helical" evidence="1">
    <location>
        <begin position="166"/>
        <end position="186"/>
    </location>
</feature>
<dbReference type="RefSeq" id="WP_092844845.1">
    <property type="nucleotide sequence ID" value="NZ_FOPY01000004.1"/>
</dbReference>